<name>A0A7S4E1F4_9EUKA</name>
<keyword evidence="2" id="KW-0732">Signal</keyword>
<reference evidence="3" key="1">
    <citation type="submission" date="2021-01" db="EMBL/GenBank/DDBJ databases">
        <authorList>
            <person name="Corre E."/>
            <person name="Pelletier E."/>
            <person name="Niang G."/>
            <person name="Scheremetjew M."/>
            <person name="Finn R."/>
            <person name="Kale V."/>
            <person name="Holt S."/>
            <person name="Cochrane G."/>
            <person name="Meng A."/>
            <person name="Brown T."/>
            <person name="Cohen L."/>
        </authorList>
    </citation>
    <scope>NUCLEOTIDE SEQUENCE</scope>
    <source>
        <strain evidence="3">CCCM811</strain>
    </source>
</reference>
<dbReference type="InterPro" id="IPR029044">
    <property type="entry name" value="Nucleotide-diphossugar_trans"/>
</dbReference>
<dbReference type="InterPro" id="IPR050587">
    <property type="entry name" value="GNT1/Glycosyltrans_8"/>
</dbReference>
<accession>A0A7S4E1F4</accession>
<sequence length="615" mass="68937">MAARRGRCAVALVTLVAAVAHILGTVKPYRSGNLSAPLPEDGPLNMPVSVPAWSLGTYKFSDGIVRGIVGVTTETVGSICGLLELGRCTIVDTALAMRRAVRSNLRAIHSLVMIGGKQKRAYVTMVSSWHDVVGVEALIMTLKRHQARYPLVVMVDKSKVKFGDLSRLMKSDCIIVPVEPVLVNLKKTAQKSTSVTHTPNWAKLRVFGLMEFDRVVYLDPHVVLLSNLDDLFDAYPSNSPFAPLPPSPPPWRPPQVSSSGPNAQLLGERRASEMGLIARKRCLCMQCDEKGRLVYRHRCPYAPSAPPLSSPSLTPSASCGIDTSVLVLSPSLTQFQEMQTVLAEGIEPLPYAELDFLTKWFGGSWCEMEDGVLKTSMEGLWHPSSFDWSLRNTRALSFSQARPWSMDVSSLVSLARTFKYQHQDLSVNGNKMPEGHRGFRWWRRLLARPTDHSQRLNHILDAKTVERSGDCMVWLYLKWWQIYTQGKRQKRRGLVSRLLGSKQARPRFAEHAVDEYLEISPRQARRVVKWASQVRDRFAKHSQSPSMSRSPSPSLPGSAAPDSPHSFHQWYQTTLSQVEDGRIPCSNPMFHQLKALLYPEECGTETFWKEQANHS</sequence>
<feature type="chain" id="PRO_5031028388" evidence="2">
    <location>
        <begin position="25"/>
        <end position="615"/>
    </location>
</feature>
<evidence type="ECO:0000256" key="2">
    <source>
        <dbReference type="SAM" id="SignalP"/>
    </source>
</evidence>
<evidence type="ECO:0000313" key="3">
    <source>
        <dbReference type="EMBL" id="CAE0684005.1"/>
    </source>
</evidence>
<protein>
    <submittedName>
        <fullName evidence="3">Uncharacterized protein</fullName>
    </submittedName>
</protein>
<feature type="region of interest" description="Disordered" evidence="1">
    <location>
        <begin position="538"/>
        <end position="566"/>
    </location>
</feature>
<dbReference type="SUPFAM" id="SSF53448">
    <property type="entry name" value="Nucleotide-diphospho-sugar transferases"/>
    <property type="match status" value="1"/>
</dbReference>
<feature type="region of interest" description="Disordered" evidence="1">
    <location>
        <begin position="243"/>
        <end position="263"/>
    </location>
</feature>
<feature type="compositionally biased region" description="Pro residues" evidence="1">
    <location>
        <begin position="243"/>
        <end position="253"/>
    </location>
</feature>
<dbReference type="PANTHER" id="PTHR11183">
    <property type="entry name" value="GLYCOGENIN SUBFAMILY MEMBER"/>
    <property type="match status" value="1"/>
</dbReference>
<dbReference type="Gene3D" id="3.90.550.10">
    <property type="entry name" value="Spore Coat Polysaccharide Biosynthesis Protein SpsA, Chain A"/>
    <property type="match status" value="1"/>
</dbReference>
<gene>
    <name evidence="3" type="ORF">LGLO00237_LOCUS35793</name>
</gene>
<feature type="signal peptide" evidence="2">
    <location>
        <begin position="1"/>
        <end position="24"/>
    </location>
</feature>
<organism evidence="3">
    <name type="scientific">Lotharella globosa</name>
    <dbReference type="NCBI Taxonomy" id="91324"/>
    <lineage>
        <taxon>Eukaryota</taxon>
        <taxon>Sar</taxon>
        <taxon>Rhizaria</taxon>
        <taxon>Cercozoa</taxon>
        <taxon>Chlorarachniophyceae</taxon>
        <taxon>Lotharella</taxon>
    </lineage>
</organism>
<proteinExistence type="predicted"/>
<evidence type="ECO:0000256" key="1">
    <source>
        <dbReference type="SAM" id="MobiDB-lite"/>
    </source>
</evidence>
<dbReference type="AlphaFoldDB" id="A0A7S4E1F4"/>
<feature type="compositionally biased region" description="Low complexity" evidence="1">
    <location>
        <begin position="542"/>
        <end position="564"/>
    </location>
</feature>
<dbReference type="EMBL" id="HBIV01052186">
    <property type="protein sequence ID" value="CAE0684005.1"/>
    <property type="molecule type" value="Transcribed_RNA"/>
</dbReference>